<dbReference type="InterPro" id="IPR003423">
    <property type="entry name" value="OMP_efflux"/>
</dbReference>
<evidence type="ECO:0000256" key="6">
    <source>
        <dbReference type="ARBA" id="ARBA00023136"/>
    </source>
</evidence>
<dbReference type="GO" id="GO:0009279">
    <property type="term" value="C:cell outer membrane"/>
    <property type="evidence" value="ECO:0007669"/>
    <property type="project" value="UniProtKB-SubCell"/>
</dbReference>
<keyword evidence="5" id="KW-0812">Transmembrane</keyword>
<evidence type="ECO:0000256" key="7">
    <source>
        <dbReference type="ARBA" id="ARBA00023237"/>
    </source>
</evidence>
<evidence type="ECO:0000256" key="1">
    <source>
        <dbReference type="ARBA" id="ARBA00004442"/>
    </source>
</evidence>
<dbReference type="GO" id="GO:0015288">
    <property type="term" value="F:porin activity"/>
    <property type="evidence" value="ECO:0007669"/>
    <property type="project" value="TreeGrafter"/>
</dbReference>
<keyword evidence="7" id="KW-0998">Cell outer membrane</keyword>
<comment type="similarity">
    <text evidence="2">Belongs to the outer membrane factor (OMF) (TC 1.B.17) family.</text>
</comment>
<comment type="caution">
    <text evidence="8">The sequence shown here is derived from an EMBL/GenBank/DDBJ whole genome shotgun (WGS) entry which is preliminary data.</text>
</comment>
<dbReference type="PANTHER" id="PTHR30026">
    <property type="entry name" value="OUTER MEMBRANE PROTEIN TOLC"/>
    <property type="match status" value="1"/>
</dbReference>
<organism evidence="8 9">
    <name type="scientific">Pseudomethylobacillus aquaticus</name>
    <dbReference type="NCBI Taxonomy" id="2676064"/>
    <lineage>
        <taxon>Bacteria</taxon>
        <taxon>Pseudomonadati</taxon>
        <taxon>Pseudomonadota</taxon>
        <taxon>Betaproteobacteria</taxon>
        <taxon>Nitrosomonadales</taxon>
        <taxon>Methylophilaceae</taxon>
        <taxon>Pseudomethylobacillus</taxon>
    </lineage>
</organism>
<keyword evidence="4" id="KW-1134">Transmembrane beta strand</keyword>
<reference evidence="8 9" key="1">
    <citation type="submission" date="2018-10" db="EMBL/GenBank/DDBJ databases">
        <authorList>
            <person name="Chen W.-M."/>
        </authorList>
    </citation>
    <scope>NUCLEOTIDE SEQUENCE [LARGE SCALE GENOMIC DNA]</scope>
    <source>
        <strain evidence="8 9">H-5</strain>
    </source>
</reference>
<evidence type="ECO:0000256" key="3">
    <source>
        <dbReference type="ARBA" id="ARBA00022448"/>
    </source>
</evidence>
<accession>A0A3N0V2H2</accession>
<dbReference type="InterPro" id="IPR051906">
    <property type="entry name" value="TolC-like"/>
</dbReference>
<keyword evidence="6" id="KW-0472">Membrane</keyword>
<dbReference type="GO" id="GO:0015562">
    <property type="term" value="F:efflux transmembrane transporter activity"/>
    <property type="evidence" value="ECO:0007669"/>
    <property type="project" value="InterPro"/>
</dbReference>
<comment type="subcellular location">
    <subcellularLocation>
        <location evidence="1">Cell outer membrane</location>
    </subcellularLocation>
</comment>
<dbReference type="SUPFAM" id="SSF56954">
    <property type="entry name" value="Outer membrane efflux proteins (OEP)"/>
    <property type="match status" value="1"/>
</dbReference>
<dbReference type="Proteomes" id="UP000275137">
    <property type="component" value="Unassembled WGS sequence"/>
</dbReference>
<evidence type="ECO:0000256" key="2">
    <source>
        <dbReference type="ARBA" id="ARBA00007613"/>
    </source>
</evidence>
<evidence type="ECO:0000313" key="9">
    <source>
        <dbReference type="Proteomes" id="UP000275137"/>
    </source>
</evidence>
<keyword evidence="3" id="KW-0813">Transport</keyword>
<keyword evidence="9" id="KW-1185">Reference proteome</keyword>
<dbReference type="PANTHER" id="PTHR30026:SF20">
    <property type="entry name" value="OUTER MEMBRANE PROTEIN TOLC"/>
    <property type="match status" value="1"/>
</dbReference>
<dbReference type="InterPro" id="IPR010130">
    <property type="entry name" value="T1SS_OMP_TolC"/>
</dbReference>
<protein>
    <submittedName>
        <fullName evidence="8">Type I secretion protein TolC</fullName>
    </submittedName>
</protein>
<evidence type="ECO:0000313" key="8">
    <source>
        <dbReference type="EMBL" id="ROH87006.1"/>
    </source>
</evidence>
<dbReference type="RefSeq" id="WP_123236813.1">
    <property type="nucleotide sequence ID" value="NZ_RJVP01000002.1"/>
</dbReference>
<evidence type="ECO:0000256" key="5">
    <source>
        <dbReference type="ARBA" id="ARBA00022692"/>
    </source>
</evidence>
<evidence type="ECO:0000256" key="4">
    <source>
        <dbReference type="ARBA" id="ARBA00022452"/>
    </source>
</evidence>
<name>A0A3N0V2H2_9PROT</name>
<dbReference type="NCBIfam" id="TIGR01844">
    <property type="entry name" value="type_I_sec_TolC"/>
    <property type="match status" value="1"/>
</dbReference>
<dbReference type="EMBL" id="RJVP01000002">
    <property type="protein sequence ID" value="ROH87006.1"/>
    <property type="molecule type" value="Genomic_DNA"/>
</dbReference>
<dbReference type="Gene3D" id="1.20.1600.10">
    <property type="entry name" value="Outer membrane efflux proteins (OEP)"/>
    <property type="match status" value="1"/>
</dbReference>
<proteinExistence type="inferred from homology"/>
<sequence>MPRSPRSSSSESARSGALPTLLTALLLALWLGPAAADGPPQTLLDIYQQALLSDPQLASARSGNRAAQELIEQGKALSRPTVNFTSNANRSETDIRYIGPGSVFRTEGRQSFEVFGFGINISQPLFRKQNSVQYQQALTQVAQADRELLLAEQSLMLRVAQAYFDVLLAEDRLSLLGAQKTAILRQLDQAKASFEVGTVAITDVNEAQARADLVTAQQLAAENQLQASRHAVQAIIGQPASALAGARRDFQPQLPEPQKIEPWVELAEQNNLALTIRQQALLFAQQEVDRANAGHLPTLDLVGAYTDTYANGSANGFGSDLQSAVIGLQLQVPLYQGGAISSRARQAVANQQKAQDDVETARRQAALETRQSYLQLMSDVAQIRAYEQALTSSESQLESTNLGYEVGMRNSVDVLNAQQQLFNAKRDLLQSRYSYLLSTLRLKAAVGLLTPDDLAIVNQQLDVHTPKG</sequence>
<dbReference type="AlphaFoldDB" id="A0A3N0V2H2"/>
<dbReference type="GO" id="GO:1990281">
    <property type="term" value="C:efflux pump complex"/>
    <property type="evidence" value="ECO:0007669"/>
    <property type="project" value="TreeGrafter"/>
</dbReference>
<dbReference type="Pfam" id="PF02321">
    <property type="entry name" value="OEP"/>
    <property type="match status" value="2"/>
</dbReference>
<gene>
    <name evidence="8" type="ORF">ED236_04740</name>
</gene>